<organism evidence="2 3">
    <name type="scientific">Phycicoccus avicenniae</name>
    <dbReference type="NCBI Taxonomy" id="2828860"/>
    <lineage>
        <taxon>Bacteria</taxon>
        <taxon>Bacillati</taxon>
        <taxon>Actinomycetota</taxon>
        <taxon>Actinomycetes</taxon>
        <taxon>Micrococcales</taxon>
        <taxon>Intrasporangiaceae</taxon>
        <taxon>Phycicoccus</taxon>
    </lineage>
</organism>
<dbReference type="AlphaFoldDB" id="A0A941I1I5"/>
<dbReference type="Pfam" id="PF05618">
    <property type="entry name" value="Zn_protease"/>
    <property type="match status" value="1"/>
</dbReference>
<sequence length="164" mass="18123">MTGSGRTTSDSPLILAGWREWVSLPGVDVPWVKAKLDTGARSSAIHAFDLEDGLKEGERWVRFQVHPWQATDEDAAVVECPVLDVREVRSSSGHAEERYAVAMDLTLMGRTVTAEMTLARRDEMGFRCLVGREALRQGFAVDPGSSYLGGRPPLALRRRNRGRG</sequence>
<dbReference type="InterPro" id="IPR021109">
    <property type="entry name" value="Peptidase_aspartic_dom_sf"/>
</dbReference>
<evidence type="ECO:0000259" key="1">
    <source>
        <dbReference type="Pfam" id="PF05618"/>
    </source>
</evidence>
<dbReference type="InterPro" id="IPR008503">
    <property type="entry name" value="Asp_endopeptidase"/>
</dbReference>
<keyword evidence="3" id="KW-1185">Reference proteome</keyword>
<reference evidence="2" key="1">
    <citation type="submission" date="2021-04" db="EMBL/GenBank/DDBJ databases">
        <title>Phycicoccus avicenniae sp. nov., a novel endophytic actinomycetes isolated from branch of Avicennia mariana.</title>
        <authorList>
            <person name="Tuo L."/>
        </authorList>
    </citation>
    <scope>NUCLEOTIDE SEQUENCE</scope>
    <source>
        <strain evidence="2">BSK3Z-2</strain>
    </source>
</reference>
<accession>A0A941I1I5</accession>
<evidence type="ECO:0000313" key="3">
    <source>
        <dbReference type="Proteomes" id="UP000677016"/>
    </source>
</evidence>
<evidence type="ECO:0000313" key="2">
    <source>
        <dbReference type="EMBL" id="MBR7744336.1"/>
    </source>
</evidence>
<dbReference type="RefSeq" id="WP_211603865.1">
    <property type="nucleotide sequence ID" value="NZ_JAGSNF010000020.1"/>
</dbReference>
<proteinExistence type="predicted"/>
<dbReference type="Gene3D" id="2.40.70.10">
    <property type="entry name" value="Acid Proteases"/>
    <property type="match status" value="1"/>
</dbReference>
<dbReference type="Proteomes" id="UP000677016">
    <property type="component" value="Unassembled WGS sequence"/>
</dbReference>
<comment type="caution">
    <text evidence="2">The sequence shown here is derived from an EMBL/GenBank/DDBJ whole genome shotgun (WGS) entry which is preliminary data.</text>
</comment>
<name>A0A941I1I5_9MICO</name>
<dbReference type="EMBL" id="JAGSNF010000020">
    <property type="protein sequence ID" value="MBR7744336.1"/>
    <property type="molecule type" value="Genomic_DNA"/>
</dbReference>
<feature type="domain" description="Retropepsin-like aspartic endopeptidase" evidence="1">
    <location>
        <begin position="16"/>
        <end position="149"/>
    </location>
</feature>
<keyword evidence="2" id="KW-0378">Hydrolase</keyword>
<protein>
    <submittedName>
        <fullName evidence="2">ATP-dependent zinc protease</fullName>
    </submittedName>
</protein>
<keyword evidence="2" id="KW-0645">Protease</keyword>
<gene>
    <name evidence="2" type="ORF">KC207_13660</name>
</gene>
<dbReference type="PANTHER" id="PTHR38037">
    <property type="entry name" value="ZN_PROTEASE DOMAIN-CONTAINING PROTEIN"/>
    <property type="match status" value="1"/>
</dbReference>
<dbReference type="GO" id="GO:0008233">
    <property type="term" value="F:peptidase activity"/>
    <property type="evidence" value="ECO:0007669"/>
    <property type="project" value="UniProtKB-KW"/>
</dbReference>
<dbReference type="PANTHER" id="PTHR38037:SF1">
    <property type="entry name" value="ATP-DEPENDENT ZINC PROTEASE DOMAIN-CONTAINING PROTEIN-RELATED"/>
    <property type="match status" value="1"/>
</dbReference>
<dbReference type="SUPFAM" id="SSF50630">
    <property type="entry name" value="Acid proteases"/>
    <property type="match status" value="1"/>
</dbReference>
<dbReference type="GO" id="GO:0006508">
    <property type="term" value="P:proteolysis"/>
    <property type="evidence" value="ECO:0007669"/>
    <property type="project" value="UniProtKB-KW"/>
</dbReference>